<evidence type="ECO:0000256" key="3">
    <source>
        <dbReference type="ARBA" id="ARBA00022448"/>
    </source>
</evidence>
<evidence type="ECO:0000313" key="9">
    <source>
        <dbReference type="WBParaSite" id="HPBE_0000490101-mRNA-1"/>
    </source>
</evidence>
<keyword evidence="5" id="KW-0333">Golgi apparatus</keyword>
<reference evidence="7 8" key="1">
    <citation type="submission" date="2018-11" db="EMBL/GenBank/DDBJ databases">
        <authorList>
            <consortium name="Pathogen Informatics"/>
        </authorList>
    </citation>
    <scope>NUCLEOTIDE SEQUENCE [LARGE SCALE GENOMIC DNA]</scope>
</reference>
<dbReference type="GO" id="GO:0006896">
    <property type="term" value="P:Golgi to vacuole transport"/>
    <property type="evidence" value="ECO:0007669"/>
    <property type="project" value="TreeGrafter"/>
</dbReference>
<comment type="subcellular location">
    <subcellularLocation>
        <location evidence="1">Golgi apparatus</location>
        <location evidence="1">trans-Golgi network</location>
    </subcellularLocation>
</comment>
<dbReference type="GO" id="GO:0015031">
    <property type="term" value="P:protein transport"/>
    <property type="evidence" value="ECO:0007669"/>
    <property type="project" value="UniProtKB-KW"/>
</dbReference>
<reference evidence="9" key="2">
    <citation type="submission" date="2019-09" db="UniProtKB">
        <authorList>
            <consortium name="WormBaseParasite"/>
        </authorList>
    </citation>
    <scope>IDENTIFICATION</scope>
</reference>
<protein>
    <submittedName>
        <fullName evidence="7 9">Uncharacterized protein</fullName>
    </submittedName>
</protein>
<dbReference type="AlphaFoldDB" id="A0A183FER5"/>
<dbReference type="Proteomes" id="UP000050761">
    <property type="component" value="Unassembled WGS sequence"/>
</dbReference>
<proteinExistence type="inferred from homology"/>
<dbReference type="EMBL" id="UZAH01025378">
    <property type="protein sequence ID" value="VDO62716.1"/>
    <property type="molecule type" value="Genomic_DNA"/>
</dbReference>
<organism evidence="8 9">
    <name type="scientific">Heligmosomoides polygyrus</name>
    <name type="common">Parasitic roundworm</name>
    <dbReference type="NCBI Taxonomy" id="6339"/>
    <lineage>
        <taxon>Eukaryota</taxon>
        <taxon>Metazoa</taxon>
        <taxon>Ecdysozoa</taxon>
        <taxon>Nematoda</taxon>
        <taxon>Chromadorea</taxon>
        <taxon>Rhabditida</taxon>
        <taxon>Rhabditina</taxon>
        <taxon>Rhabditomorpha</taxon>
        <taxon>Strongyloidea</taxon>
        <taxon>Heligmosomidae</taxon>
        <taxon>Heligmosomoides</taxon>
    </lineage>
</organism>
<dbReference type="WBParaSite" id="HPBE_0000490101-mRNA-1">
    <property type="protein sequence ID" value="HPBE_0000490101-mRNA-1"/>
    <property type="gene ID" value="HPBE_0000490101"/>
</dbReference>
<gene>
    <name evidence="7" type="ORF">HPBE_LOCUS4902</name>
</gene>
<evidence type="ECO:0000256" key="4">
    <source>
        <dbReference type="ARBA" id="ARBA00022927"/>
    </source>
</evidence>
<dbReference type="GO" id="GO:0000938">
    <property type="term" value="C:GARP complex"/>
    <property type="evidence" value="ECO:0007669"/>
    <property type="project" value="InterPro"/>
</dbReference>
<dbReference type="OrthoDB" id="10259024at2759"/>
<comment type="similarity">
    <text evidence="2">Belongs to the VPS54 family.</text>
</comment>
<keyword evidence="8" id="KW-1185">Reference proteome</keyword>
<keyword evidence="4" id="KW-0653">Protein transport</keyword>
<dbReference type="PANTHER" id="PTHR12965">
    <property type="entry name" value="VACUOLAR PROTEIN SORTING 54"/>
    <property type="match status" value="1"/>
</dbReference>
<evidence type="ECO:0000256" key="6">
    <source>
        <dbReference type="ARBA" id="ARBA00023054"/>
    </source>
</evidence>
<evidence type="ECO:0000256" key="1">
    <source>
        <dbReference type="ARBA" id="ARBA00004601"/>
    </source>
</evidence>
<evidence type="ECO:0000256" key="2">
    <source>
        <dbReference type="ARBA" id="ARBA00009150"/>
    </source>
</evidence>
<evidence type="ECO:0000256" key="5">
    <source>
        <dbReference type="ARBA" id="ARBA00023034"/>
    </source>
</evidence>
<dbReference type="PANTHER" id="PTHR12965:SF0">
    <property type="entry name" value="VACUOLAR PROTEIN SORTING-ASSOCIATED PROTEIN 54"/>
    <property type="match status" value="1"/>
</dbReference>
<dbReference type="GO" id="GO:0042147">
    <property type="term" value="P:retrograde transport, endosome to Golgi"/>
    <property type="evidence" value="ECO:0007669"/>
    <property type="project" value="InterPro"/>
</dbReference>
<sequence>MATSTNMTGELTADGSVIFLKASEKEARNVLEAFTDGRAGRSEGGFGVRSKGAFISTLTTVKKDSPSPPTELFCPNRFTQNLSAVLSDPGRSRSEVSTFFTRHWGDAFVPPSAIPRSTLIPPISNQQFAAHTKNTGKTYKRYHATKRAIASLQQPSACGGESDADDLPTCRIVACHCIELLIAAENAVVMLAEQVSLRRTRPGIPLRRSRVSPIVNVKAWQSRLVHTKAYGIQQRLADRSEQGPVVLKGLGIKQ</sequence>
<keyword evidence="6" id="KW-0175">Coiled coil</keyword>
<dbReference type="GO" id="GO:0019905">
    <property type="term" value="F:syntaxin binding"/>
    <property type="evidence" value="ECO:0007669"/>
    <property type="project" value="TreeGrafter"/>
</dbReference>
<evidence type="ECO:0000313" key="8">
    <source>
        <dbReference type="Proteomes" id="UP000050761"/>
    </source>
</evidence>
<dbReference type="GO" id="GO:0005829">
    <property type="term" value="C:cytosol"/>
    <property type="evidence" value="ECO:0007669"/>
    <property type="project" value="GOC"/>
</dbReference>
<accession>A0A183FER5</accession>
<evidence type="ECO:0000313" key="7">
    <source>
        <dbReference type="EMBL" id="VDO62716.1"/>
    </source>
</evidence>
<dbReference type="InterPro" id="IPR039745">
    <property type="entry name" value="Vps54"/>
</dbReference>
<name>A0A183FER5_HELPZ</name>
<keyword evidence="3" id="KW-0813">Transport</keyword>
<accession>A0A3P7WPQ1</accession>